<comment type="caution">
    <text evidence="9">The sequence shown here is derived from an EMBL/GenBank/DDBJ whole genome shotgun (WGS) entry which is preliminary data.</text>
</comment>
<evidence type="ECO:0000259" key="8">
    <source>
        <dbReference type="Pfam" id="PF02608"/>
    </source>
</evidence>
<sequence length="340" mass="35581">MIGAGRGRAIGLAAGLALAALAGCGGQGGGERSGDFHVGLVFDVGGIGDKSFNDLAYAGLMQAKRELGISAEYFEPTQSGDREAALRLFAQGDADLVVGVGFLFSDDIRAVAGDFPEKQFVCVDYSWSEGQEVPPNLVGLKFREEEGSFLVGALAAMVTGTGTIGFVGGMDIPLIHKFEAGYRAGAAAVEPRTRVLVHYAGVTAEAFKNPAKGKELALAQYEQGADIIFHASGSTGLGVFEAARQKGRLVIGVDADQSAEAPGHVLTSMVKCVDRVVFEEIRRALKGDFAGGVRILGLAEGGVDYARGAENSEWLTPEREARLADFARAIAAGEIRIPLE</sequence>
<evidence type="ECO:0000256" key="3">
    <source>
        <dbReference type="ARBA" id="ARBA00022475"/>
    </source>
</evidence>
<dbReference type="EMBL" id="VGIY01000004">
    <property type="protein sequence ID" value="MBM3316290.1"/>
    <property type="molecule type" value="Genomic_DNA"/>
</dbReference>
<keyword evidence="4 7" id="KW-0732">Signal</keyword>
<dbReference type="Pfam" id="PF02608">
    <property type="entry name" value="Bmp"/>
    <property type="match status" value="1"/>
</dbReference>
<evidence type="ECO:0000256" key="6">
    <source>
        <dbReference type="ARBA" id="ARBA00023288"/>
    </source>
</evidence>
<dbReference type="PANTHER" id="PTHR34296:SF2">
    <property type="entry name" value="ABC TRANSPORTER GUANOSINE-BINDING PROTEIN NUPN"/>
    <property type="match status" value="1"/>
</dbReference>
<dbReference type="SUPFAM" id="SSF53822">
    <property type="entry name" value="Periplasmic binding protein-like I"/>
    <property type="match status" value="1"/>
</dbReference>
<dbReference type="GO" id="GO:0005886">
    <property type="term" value="C:plasma membrane"/>
    <property type="evidence" value="ECO:0007669"/>
    <property type="project" value="UniProtKB-SubCell"/>
</dbReference>
<proteinExistence type="inferred from homology"/>
<evidence type="ECO:0000256" key="7">
    <source>
        <dbReference type="SAM" id="SignalP"/>
    </source>
</evidence>
<keyword evidence="5" id="KW-0472">Membrane</keyword>
<feature type="domain" description="ABC transporter substrate-binding protein PnrA-like" evidence="8">
    <location>
        <begin position="39"/>
        <end position="338"/>
    </location>
</feature>
<accession>A0A938BPK1</accession>
<feature type="chain" id="PRO_5037735695" evidence="7">
    <location>
        <begin position="20"/>
        <end position="340"/>
    </location>
</feature>
<name>A0A938BPK1_UNCEI</name>
<evidence type="ECO:0000313" key="10">
    <source>
        <dbReference type="Proteomes" id="UP000748308"/>
    </source>
</evidence>
<evidence type="ECO:0000313" key="9">
    <source>
        <dbReference type="EMBL" id="MBM3316290.1"/>
    </source>
</evidence>
<protein>
    <submittedName>
        <fullName evidence="9">BMP family ABC transporter substrate-binding protein</fullName>
    </submittedName>
</protein>
<evidence type="ECO:0000256" key="5">
    <source>
        <dbReference type="ARBA" id="ARBA00023136"/>
    </source>
</evidence>
<dbReference type="InterPro" id="IPR028082">
    <property type="entry name" value="Peripla_BP_I"/>
</dbReference>
<dbReference type="PANTHER" id="PTHR34296">
    <property type="entry name" value="TRANSCRIPTIONAL ACTIVATOR PROTEIN MED"/>
    <property type="match status" value="1"/>
</dbReference>
<dbReference type="InterPro" id="IPR003760">
    <property type="entry name" value="PnrA-like"/>
</dbReference>
<evidence type="ECO:0000256" key="1">
    <source>
        <dbReference type="ARBA" id="ARBA00004193"/>
    </source>
</evidence>
<dbReference type="InterPro" id="IPR050957">
    <property type="entry name" value="BMP_lipoprotein"/>
</dbReference>
<dbReference type="PROSITE" id="PS51257">
    <property type="entry name" value="PROKAR_LIPOPROTEIN"/>
    <property type="match status" value="1"/>
</dbReference>
<evidence type="ECO:0000256" key="2">
    <source>
        <dbReference type="ARBA" id="ARBA00008610"/>
    </source>
</evidence>
<dbReference type="AlphaFoldDB" id="A0A938BPK1"/>
<comment type="similarity">
    <text evidence="2">Belongs to the BMP lipoprotein family.</text>
</comment>
<comment type="subcellular location">
    <subcellularLocation>
        <location evidence="1">Cell membrane</location>
        <topology evidence="1">Lipid-anchor</topology>
    </subcellularLocation>
</comment>
<organism evidence="9 10">
    <name type="scientific">Eiseniibacteriota bacterium</name>
    <dbReference type="NCBI Taxonomy" id="2212470"/>
    <lineage>
        <taxon>Bacteria</taxon>
        <taxon>Candidatus Eiseniibacteriota</taxon>
    </lineage>
</organism>
<keyword evidence="3" id="KW-1003">Cell membrane</keyword>
<dbReference type="Proteomes" id="UP000748308">
    <property type="component" value="Unassembled WGS sequence"/>
</dbReference>
<evidence type="ECO:0000256" key="4">
    <source>
        <dbReference type="ARBA" id="ARBA00022729"/>
    </source>
</evidence>
<keyword evidence="6" id="KW-0449">Lipoprotein</keyword>
<dbReference type="CDD" id="cd06354">
    <property type="entry name" value="PBP1_PrnA-like"/>
    <property type="match status" value="1"/>
</dbReference>
<dbReference type="Gene3D" id="3.40.50.2300">
    <property type="match status" value="2"/>
</dbReference>
<reference evidence="9" key="1">
    <citation type="submission" date="2019-03" db="EMBL/GenBank/DDBJ databases">
        <title>Lake Tanganyika Metagenome-Assembled Genomes (MAGs).</title>
        <authorList>
            <person name="Tran P."/>
        </authorList>
    </citation>
    <scope>NUCLEOTIDE SEQUENCE</scope>
    <source>
        <strain evidence="9">M_DeepCast_400m_m2_100</strain>
    </source>
</reference>
<feature type="signal peptide" evidence="7">
    <location>
        <begin position="1"/>
        <end position="19"/>
    </location>
</feature>
<gene>
    <name evidence="9" type="ORF">FJY75_00415</name>
</gene>